<accession>A0A3S2TMG7</accession>
<keyword evidence="2" id="KW-0808">Transferase</keyword>
<evidence type="ECO:0000313" key="3">
    <source>
        <dbReference type="Proteomes" id="UP000288178"/>
    </source>
</evidence>
<evidence type="ECO:0000259" key="1">
    <source>
        <dbReference type="PROSITE" id="PS51186"/>
    </source>
</evidence>
<dbReference type="AlphaFoldDB" id="A0A3S2TMG7"/>
<dbReference type="Proteomes" id="UP000288178">
    <property type="component" value="Unassembled WGS sequence"/>
</dbReference>
<sequence>MPELFTPRLRLRAFSPGDLDSWAAIVGDPEVMRFIGSGGPVDRDVAWRQMAFHLGEWALRGRGCWAVERRADGALIGRAGFLQPEGWPGEEVAWLFARPAWGQGYATEAVRAAIAHGRRWLGAGSLISLIRPDNAPSIRLAERVGAHFEREIDFLGSAARQYRHP</sequence>
<dbReference type="PANTHER" id="PTHR43792">
    <property type="entry name" value="GNAT FAMILY, PUTATIVE (AFU_ORTHOLOGUE AFUA_3G00765)-RELATED-RELATED"/>
    <property type="match status" value="1"/>
</dbReference>
<keyword evidence="3" id="KW-1185">Reference proteome</keyword>
<proteinExistence type="predicted"/>
<dbReference type="OrthoDB" id="9801656at2"/>
<feature type="domain" description="N-acetyltransferase" evidence="1">
    <location>
        <begin position="9"/>
        <end position="165"/>
    </location>
</feature>
<dbReference type="GO" id="GO:0016747">
    <property type="term" value="F:acyltransferase activity, transferring groups other than amino-acyl groups"/>
    <property type="evidence" value="ECO:0007669"/>
    <property type="project" value="InterPro"/>
</dbReference>
<dbReference type="PROSITE" id="PS51186">
    <property type="entry name" value="GNAT"/>
    <property type="match status" value="1"/>
</dbReference>
<comment type="caution">
    <text evidence="2">The sequence shown here is derived from an EMBL/GenBank/DDBJ whole genome shotgun (WGS) entry which is preliminary data.</text>
</comment>
<dbReference type="InterPro" id="IPR000182">
    <property type="entry name" value="GNAT_dom"/>
</dbReference>
<dbReference type="EMBL" id="SACT01000003">
    <property type="protein sequence ID" value="RVT51757.1"/>
    <property type="molecule type" value="Genomic_DNA"/>
</dbReference>
<dbReference type="InterPro" id="IPR051531">
    <property type="entry name" value="N-acetyltransferase"/>
</dbReference>
<organism evidence="2 3">
    <name type="scientific">Rubrivivax albus</name>
    <dbReference type="NCBI Taxonomy" id="2499835"/>
    <lineage>
        <taxon>Bacteria</taxon>
        <taxon>Pseudomonadati</taxon>
        <taxon>Pseudomonadota</taxon>
        <taxon>Betaproteobacteria</taxon>
        <taxon>Burkholderiales</taxon>
        <taxon>Sphaerotilaceae</taxon>
        <taxon>Rubrivivax</taxon>
    </lineage>
</organism>
<protein>
    <submittedName>
        <fullName evidence="2">N-acetyltransferase</fullName>
    </submittedName>
</protein>
<dbReference type="Gene3D" id="3.40.630.30">
    <property type="match status" value="1"/>
</dbReference>
<dbReference type="InterPro" id="IPR016181">
    <property type="entry name" value="Acyl_CoA_acyltransferase"/>
</dbReference>
<gene>
    <name evidence="2" type="ORF">ENE75_11635</name>
</gene>
<evidence type="ECO:0000313" key="2">
    <source>
        <dbReference type="EMBL" id="RVT51757.1"/>
    </source>
</evidence>
<name>A0A3S2TMG7_9BURK</name>
<reference evidence="2 3" key="1">
    <citation type="submission" date="2019-01" db="EMBL/GenBank/DDBJ databases">
        <authorList>
            <person name="Chen W.-M."/>
        </authorList>
    </citation>
    <scope>NUCLEOTIDE SEQUENCE [LARGE SCALE GENOMIC DNA]</scope>
    <source>
        <strain evidence="2 3">ICH-3</strain>
    </source>
</reference>
<dbReference type="SUPFAM" id="SSF55729">
    <property type="entry name" value="Acyl-CoA N-acyltransferases (Nat)"/>
    <property type="match status" value="1"/>
</dbReference>
<dbReference type="PANTHER" id="PTHR43792:SF1">
    <property type="entry name" value="N-ACETYLTRANSFERASE DOMAIN-CONTAINING PROTEIN"/>
    <property type="match status" value="1"/>
</dbReference>
<dbReference type="Pfam" id="PF13302">
    <property type="entry name" value="Acetyltransf_3"/>
    <property type="match status" value="1"/>
</dbReference>